<dbReference type="InterPro" id="IPR007110">
    <property type="entry name" value="Ig-like_dom"/>
</dbReference>
<sequence length="512" mass="56503">MRCVLVLAVRLCLLLSAASLRPAGGYLTVTIETLHPVVIGDAVTIKCFFRTDGNLREIVWFRMGTQSRLDGVGSGKQKIFTYDAVYNRNHSRTEVGPRREELVYQSTVRLPEVQMGDDGLYECHVAVYEKSSQSDLVLGSSSVILTVIVPPRSISVVAADSPAPFSRYEAQNFTLVCIVSGGKPAPVVYFKRDGELIQGVQGQEVTKAQSRRRKLQESRGPTTLRAGLQGSKQRLPGPDLDDTKLQRSLHPLPEREGKQAVLGQDGPTSAARPGKEPRNSELETEAATTTAVFATTTESIPETVVSREFPRWVQSSDPLYHFQHRRQASAGGTMEVRALLTWSLNPQLDNDALFSCEVKHPALSMPMQAEVTLAAPRGPKLITSPSRAQVGDTVRMMVQSFQQGSRSEVFPEPLYTWTRVGGPLLDGRLEHRGQELVLDRIPAELNGSMFRCTAQNPLGSTDTHTRLIVFENPRLKKGRKNFAKNKVHGRCSPDVTSMFLLALQLIFTAILT</sequence>
<evidence type="ECO:0000256" key="2">
    <source>
        <dbReference type="ARBA" id="ARBA00022729"/>
    </source>
</evidence>
<dbReference type="PANTHER" id="PTHR23277">
    <property type="entry name" value="NECTIN-RELATED"/>
    <property type="match status" value="1"/>
</dbReference>
<keyword evidence="4" id="KW-0472">Membrane</keyword>
<dbReference type="InterPro" id="IPR003598">
    <property type="entry name" value="Ig_sub2"/>
</dbReference>
<dbReference type="InterPro" id="IPR051427">
    <property type="entry name" value="Nectin/Nectin-like"/>
</dbReference>
<dbReference type="AlphaFoldDB" id="A0A9Q0I6Q5"/>
<keyword evidence="11" id="KW-1185">Reference proteome</keyword>
<evidence type="ECO:0000256" key="5">
    <source>
        <dbReference type="ARBA" id="ARBA00023157"/>
    </source>
</evidence>
<dbReference type="InterPro" id="IPR013783">
    <property type="entry name" value="Ig-like_fold"/>
</dbReference>
<comment type="subcellular location">
    <subcellularLocation>
        <location evidence="1">Membrane</location>
    </subcellularLocation>
</comment>
<dbReference type="FunFam" id="2.60.40.10:FF:000509">
    <property type="entry name" value="Immunoglobin superfamily member 21"/>
    <property type="match status" value="1"/>
</dbReference>
<dbReference type="SMART" id="SM00409">
    <property type="entry name" value="IG"/>
    <property type="match status" value="2"/>
</dbReference>
<organism evidence="10 11">
    <name type="scientific">Muraenolepis orangiensis</name>
    <name type="common">Patagonian moray cod</name>
    <dbReference type="NCBI Taxonomy" id="630683"/>
    <lineage>
        <taxon>Eukaryota</taxon>
        <taxon>Metazoa</taxon>
        <taxon>Chordata</taxon>
        <taxon>Craniata</taxon>
        <taxon>Vertebrata</taxon>
        <taxon>Euteleostomi</taxon>
        <taxon>Actinopterygii</taxon>
        <taxon>Neopterygii</taxon>
        <taxon>Teleostei</taxon>
        <taxon>Neoteleostei</taxon>
        <taxon>Acanthomorphata</taxon>
        <taxon>Zeiogadaria</taxon>
        <taxon>Gadariae</taxon>
        <taxon>Gadiformes</taxon>
        <taxon>Muraenolepidoidei</taxon>
        <taxon>Muraenolepididae</taxon>
        <taxon>Muraenolepis</taxon>
    </lineage>
</organism>
<dbReference type="Proteomes" id="UP001148018">
    <property type="component" value="Unassembled WGS sequence"/>
</dbReference>
<feature type="signal peptide" evidence="8">
    <location>
        <begin position="1"/>
        <end position="19"/>
    </location>
</feature>
<dbReference type="GO" id="GO:0005912">
    <property type="term" value="C:adherens junction"/>
    <property type="evidence" value="ECO:0007669"/>
    <property type="project" value="TreeGrafter"/>
</dbReference>
<evidence type="ECO:0000256" key="8">
    <source>
        <dbReference type="SAM" id="SignalP"/>
    </source>
</evidence>
<keyword evidence="6" id="KW-0325">Glycoprotein</keyword>
<dbReference type="Gene3D" id="2.60.40.10">
    <property type="entry name" value="Immunoglobulins"/>
    <property type="match status" value="3"/>
</dbReference>
<feature type="domain" description="Ig-like" evidence="9">
    <location>
        <begin position="22"/>
        <end position="134"/>
    </location>
</feature>
<name>A0A9Q0I6Q5_9TELE</name>
<dbReference type="PROSITE" id="PS50835">
    <property type="entry name" value="IG_LIKE"/>
    <property type="match status" value="1"/>
</dbReference>
<proteinExistence type="predicted"/>
<evidence type="ECO:0000256" key="4">
    <source>
        <dbReference type="ARBA" id="ARBA00023136"/>
    </source>
</evidence>
<protein>
    <recommendedName>
        <fullName evidence="9">Ig-like domain-containing protein</fullName>
    </recommendedName>
</protein>
<dbReference type="SUPFAM" id="SSF48726">
    <property type="entry name" value="Immunoglobulin"/>
    <property type="match status" value="2"/>
</dbReference>
<dbReference type="InterPro" id="IPR003599">
    <property type="entry name" value="Ig_sub"/>
</dbReference>
<evidence type="ECO:0000313" key="10">
    <source>
        <dbReference type="EMBL" id="KAJ3586858.1"/>
    </source>
</evidence>
<evidence type="ECO:0000256" key="6">
    <source>
        <dbReference type="ARBA" id="ARBA00023180"/>
    </source>
</evidence>
<keyword evidence="2 8" id="KW-0732">Signal</keyword>
<evidence type="ECO:0000256" key="1">
    <source>
        <dbReference type="ARBA" id="ARBA00004370"/>
    </source>
</evidence>
<dbReference type="GO" id="GO:0016020">
    <property type="term" value="C:membrane"/>
    <property type="evidence" value="ECO:0007669"/>
    <property type="project" value="UniProtKB-SubCell"/>
</dbReference>
<keyword evidence="3" id="KW-0677">Repeat</keyword>
<feature type="chain" id="PRO_5040120075" description="Ig-like domain-containing protein" evidence="8">
    <location>
        <begin position="20"/>
        <end position="512"/>
    </location>
</feature>
<evidence type="ECO:0000256" key="7">
    <source>
        <dbReference type="SAM" id="MobiDB-lite"/>
    </source>
</evidence>
<dbReference type="OrthoDB" id="9940999at2759"/>
<dbReference type="PANTHER" id="PTHR23277:SF119">
    <property type="entry name" value="IGSF21B"/>
    <property type="match status" value="1"/>
</dbReference>
<dbReference type="InterPro" id="IPR036179">
    <property type="entry name" value="Ig-like_dom_sf"/>
</dbReference>
<dbReference type="SMART" id="SM00408">
    <property type="entry name" value="IGc2"/>
    <property type="match status" value="1"/>
</dbReference>
<reference evidence="10" key="1">
    <citation type="submission" date="2022-07" db="EMBL/GenBank/DDBJ databases">
        <title>Chromosome-level genome of Muraenolepis orangiensis.</title>
        <authorList>
            <person name="Kim J."/>
        </authorList>
    </citation>
    <scope>NUCLEOTIDE SEQUENCE</scope>
    <source>
        <strain evidence="10">KU_S4_2022</strain>
        <tissue evidence="10">Muscle</tissue>
    </source>
</reference>
<dbReference type="GO" id="GO:0007156">
    <property type="term" value="P:homophilic cell adhesion via plasma membrane adhesion molecules"/>
    <property type="evidence" value="ECO:0007669"/>
    <property type="project" value="TreeGrafter"/>
</dbReference>
<keyword evidence="5" id="KW-1015">Disulfide bond</keyword>
<evidence type="ECO:0000256" key="3">
    <source>
        <dbReference type="ARBA" id="ARBA00022737"/>
    </source>
</evidence>
<comment type="caution">
    <text evidence="10">The sequence shown here is derived from an EMBL/GenBank/DDBJ whole genome shotgun (WGS) entry which is preliminary data.</text>
</comment>
<accession>A0A9Q0I6Q5</accession>
<evidence type="ECO:0000313" key="11">
    <source>
        <dbReference type="Proteomes" id="UP001148018"/>
    </source>
</evidence>
<feature type="region of interest" description="Disordered" evidence="7">
    <location>
        <begin position="202"/>
        <end position="287"/>
    </location>
</feature>
<dbReference type="GO" id="GO:0007157">
    <property type="term" value="P:heterophilic cell-cell adhesion via plasma membrane cell adhesion molecules"/>
    <property type="evidence" value="ECO:0007669"/>
    <property type="project" value="TreeGrafter"/>
</dbReference>
<evidence type="ECO:0000259" key="9">
    <source>
        <dbReference type="PROSITE" id="PS50835"/>
    </source>
</evidence>
<dbReference type="EMBL" id="JANIIK010000117">
    <property type="protein sequence ID" value="KAJ3586858.1"/>
    <property type="molecule type" value="Genomic_DNA"/>
</dbReference>
<gene>
    <name evidence="10" type="ORF">NHX12_013250</name>
</gene>